<sequence>MSTQSHRHWGRIIRTYDGTYIYDVKAAREQVILSPQVVQALHDDGAKAIDKLCALGKSDRDLDWKNPRNHPTLPLLRSLLDYTVFPCSLPELGNPLERLRRSATNMANYASASCLLRTTYDYCVLKLSDRHDSWMAEASQPKNQRLNGGLAASEFTRSIPWTDSYKGPLINPHDIRLLAKILDSDRTRFLLFVRSNYELRLSALLYTMFQ</sequence>
<gene>
    <name evidence="1" type="ORF">RDB_LOCUS18599</name>
</gene>
<evidence type="ECO:0000313" key="2">
    <source>
        <dbReference type="Proteomes" id="UP000663827"/>
    </source>
</evidence>
<accession>A0A8H3HSA7</accession>
<dbReference type="Proteomes" id="UP000663827">
    <property type="component" value="Unassembled WGS sequence"/>
</dbReference>
<dbReference type="AlphaFoldDB" id="A0A8H3HSA7"/>
<evidence type="ECO:0000313" key="1">
    <source>
        <dbReference type="EMBL" id="CAE7074446.1"/>
    </source>
</evidence>
<feature type="non-terminal residue" evidence="1">
    <location>
        <position position="1"/>
    </location>
</feature>
<comment type="caution">
    <text evidence="1">The sequence shown here is derived from an EMBL/GenBank/DDBJ whole genome shotgun (WGS) entry which is preliminary data.</text>
</comment>
<reference evidence="1" key="1">
    <citation type="submission" date="2021-01" db="EMBL/GenBank/DDBJ databases">
        <authorList>
            <person name="Kaushik A."/>
        </authorList>
    </citation>
    <scope>NUCLEOTIDE SEQUENCE</scope>
    <source>
        <strain evidence="1">AG5</strain>
    </source>
</reference>
<name>A0A8H3HSA7_9AGAM</name>
<proteinExistence type="predicted"/>
<organism evidence="1 2">
    <name type="scientific">Rhizoctonia solani</name>
    <dbReference type="NCBI Taxonomy" id="456999"/>
    <lineage>
        <taxon>Eukaryota</taxon>
        <taxon>Fungi</taxon>
        <taxon>Dikarya</taxon>
        <taxon>Basidiomycota</taxon>
        <taxon>Agaricomycotina</taxon>
        <taxon>Agaricomycetes</taxon>
        <taxon>Cantharellales</taxon>
        <taxon>Ceratobasidiaceae</taxon>
        <taxon>Rhizoctonia</taxon>
    </lineage>
</organism>
<protein>
    <submittedName>
        <fullName evidence="1">Uncharacterized protein</fullName>
    </submittedName>
</protein>
<dbReference type="EMBL" id="CAJNJQ010000384">
    <property type="protein sequence ID" value="CAE7074446.1"/>
    <property type="molecule type" value="Genomic_DNA"/>
</dbReference>